<dbReference type="PROSITE" id="PS51671">
    <property type="entry name" value="ACT"/>
    <property type="match status" value="3"/>
</dbReference>
<keyword evidence="1 2" id="KW-0677">Repeat</keyword>
<dbReference type="PANTHER" id="PTHR31096">
    <property type="entry name" value="ACT DOMAIN-CONTAINING PROTEIN ACR4-RELATED"/>
    <property type="match status" value="1"/>
</dbReference>
<proteinExistence type="predicted"/>
<dbReference type="Proteomes" id="UP001374535">
    <property type="component" value="Chromosome 1"/>
</dbReference>
<evidence type="ECO:0000259" key="3">
    <source>
        <dbReference type="PROSITE" id="PS51671"/>
    </source>
</evidence>
<reference evidence="4 5" key="1">
    <citation type="journal article" date="2023" name="Life. Sci Alliance">
        <title>Evolutionary insights into 3D genome organization and epigenetic landscape of Vigna mungo.</title>
        <authorList>
            <person name="Junaid A."/>
            <person name="Singh B."/>
            <person name="Bhatia S."/>
        </authorList>
    </citation>
    <scope>NUCLEOTIDE SEQUENCE [LARGE SCALE GENOMIC DNA]</scope>
    <source>
        <strain evidence="4">Urdbean</strain>
    </source>
</reference>
<dbReference type="GO" id="GO:0016597">
    <property type="term" value="F:amino acid binding"/>
    <property type="evidence" value="ECO:0007669"/>
    <property type="project" value="UniProtKB-UniRule"/>
</dbReference>
<accession>A0AAQ3SD83</accession>
<dbReference type="Gene3D" id="3.30.70.260">
    <property type="match status" value="1"/>
</dbReference>
<keyword evidence="5" id="KW-1185">Reference proteome</keyword>
<dbReference type="Pfam" id="PF01842">
    <property type="entry name" value="ACT"/>
    <property type="match status" value="1"/>
</dbReference>
<sequence>MHNSTINHRTIFNENSVRLCKMEILYGTHIDREIESLIERIHPPRVCIDNDSCSDCTVVKDVLKQIDSANRHGILLEMVQVLAELDLIISKSYISSDGGWLMDAFHVTDQFGRKLTDKGLVHYIQQALCEATSSKGISSDIELRSCNELPGSKVSLSASNFAIELTTRDKPGLFLDISTALMGLGFNVSSATAWTHNERAACIIHVEDANKLGPIHDAESLAHLQDELQNVVKAQDGEEENKRVRLRLRLRSFAAGRNHTERRLHQMMHADGDYERCEKENGREGIEVSVGKYAEKGYWVVNVRSRDRPKLLFDTVCVLTDMQYEVFHATVSSNTSMADQEYFVRRKGSLVLENESERRKLALCLIAAVERRVCHGLKVEIRTENRIGLLSKVTRVIRENGLSIAKVEIGVEGETAIGSFYLTNCSGEDVNPNIQELVRIQTGGSVIANYISPYIVPKPNLSCSRSSMHESKSSSQVRPKLSLGSMLWSQLECLTNNFRPLK</sequence>
<dbReference type="EMBL" id="CP144700">
    <property type="protein sequence ID" value="WVZ26162.1"/>
    <property type="molecule type" value="Genomic_DNA"/>
</dbReference>
<dbReference type="SUPFAM" id="SSF55021">
    <property type="entry name" value="ACT-like"/>
    <property type="match status" value="3"/>
</dbReference>
<evidence type="ECO:0000313" key="4">
    <source>
        <dbReference type="EMBL" id="WVZ26162.1"/>
    </source>
</evidence>
<comment type="function">
    <text evidence="2">Binds amino acids.</text>
</comment>
<organism evidence="4 5">
    <name type="scientific">Vigna mungo</name>
    <name type="common">Black gram</name>
    <name type="synonym">Phaseolus mungo</name>
    <dbReference type="NCBI Taxonomy" id="3915"/>
    <lineage>
        <taxon>Eukaryota</taxon>
        <taxon>Viridiplantae</taxon>
        <taxon>Streptophyta</taxon>
        <taxon>Embryophyta</taxon>
        <taxon>Tracheophyta</taxon>
        <taxon>Spermatophyta</taxon>
        <taxon>Magnoliopsida</taxon>
        <taxon>eudicotyledons</taxon>
        <taxon>Gunneridae</taxon>
        <taxon>Pentapetalae</taxon>
        <taxon>rosids</taxon>
        <taxon>fabids</taxon>
        <taxon>Fabales</taxon>
        <taxon>Fabaceae</taxon>
        <taxon>Papilionoideae</taxon>
        <taxon>50 kb inversion clade</taxon>
        <taxon>NPAAA clade</taxon>
        <taxon>indigoferoid/millettioid clade</taxon>
        <taxon>Phaseoleae</taxon>
        <taxon>Vigna</taxon>
    </lineage>
</organism>
<evidence type="ECO:0000256" key="2">
    <source>
        <dbReference type="RuleBase" id="RU369043"/>
    </source>
</evidence>
<name>A0AAQ3SD83_VIGMU</name>
<dbReference type="PANTHER" id="PTHR31096:SF83">
    <property type="entry name" value="ACT DOMAIN-CONTAINING PROTEIN ACR"/>
    <property type="match status" value="1"/>
</dbReference>
<feature type="domain" description="ACT" evidence="3">
    <location>
        <begin position="162"/>
        <end position="246"/>
    </location>
</feature>
<protein>
    <recommendedName>
        <fullName evidence="2">ACT domain-containing protein ACR</fullName>
    </recommendedName>
    <alternativeName>
        <fullName evidence="2">Protein ACT DOMAIN REPEATS</fullName>
    </alternativeName>
</protein>
<gene>
    <name evidence="4" type="ORF">V8G54_004706</name>
</gene>
<dbReference type="InterPro" id="IPR002912">
    <property type="entry name" value="ACT_dom"/>
</dbReference>
<feature type="domain" description="ACT" evidence="3">
    <location>
        <begin position="63"/>
        <end position="142"/>
    </location>
</feature>
<dbReference type="InterPro" id="IPR040217">
    <property type="entry name" value="ACR1-12"/>
</dbReference>
<feature type="domain" description="ACT" evidence="3">
    <location>
        <begin position="378"/>
        <end position="448"/>
    </location>
</feature>
<dbReference type="AlphaFoldDB" id="A0AAQ3SD83"/>
<dbReference type="InterPro" id="IPR045865">
    <property type="entry name" value="ACT-like_dom_sf"/>
</dbReference>
<evidence type="ECO:0000256" key="1">
    <source>
        <dbReference type="ARBA" id="ARBA00022737"/>
    </source>
</evidence>
<evidence type="ECO:0000313" key="5">
    <source>
        <dbReference type="Proteomes" id="UP001374535"/>
    </source>
</evidence>